<gene>
    <name evidence="2" type="ORF">PBAT_08100</name>
</gene>
<proteinExistence type="predicted"/>
<dbReference type="RefSeq" id="WP_068648378.1">
    <property type="nucleotide sequence ID" value="NZ_CP043611.1"/>
</dbReference>
<dbReference type="InterPro" id="IPR001173">
    <property type="entry name" value="Glyco_trans_2-like"/>
</dbReference>
<dbReference type="GO" id="GO:0016740">
    <property type="term" value="F:transferase activity"/>
    <property type="evidence" value="ECO:0007669"/>
    <property type="project" value="UniProtKB-KW"/>
</dbReference>
<sequence length="244" mass="29521">MNHKPIRKTSGNRLTAMMQVRNEANRYLESVLYDLSEFVDEIVIIDDASTDGTFELCQSFAKVTRLIKLDKSEFNHEWQLRQRLWDLAISTDPDWLLAVDADEFYEDLAKLQMRDLINQDKYDWVGFRIYDFWGGCTHYREDDLWLIHQRHTRLLVRYLPDFYYFYPRMDQHVPRLPLSYAVLPGFQSELRVKHYGWAVSKEERYEKYLRYMSSDPNGEWGSLEQYQSILDEYPTLIEWKENRL</sequence>
<dbReference type="EMBL" id="LVJI01000012">
    <property type="protein sequence ID" value="OAB47016.1"/>
    <property type="molecule type" value="Genomic_DNA"/>
</dbReference>
<accession>A0A168PS12</accession>
<name>A0A168PS12_9BACL</name>
<dbReference type="SUPFAM" id="SSF53448">
    <property type="entry name" value="Nucleotide-diphospho-sugar transferases"/>
    <property type="match status" value="1"/>
</dbReference>
<dbReference type="InterPro" id="IPR029044">
    <property type="entry name" value="Nucleotide-diphossugar_trans"/>
</dbReference>
<evidence type="ECO:0000259" key="1">
    <source>
        <dbReference type="Pfam" id="PF00535"/>
    </source>
</evidence>
<evidence type="ECO:0000313" key="2">
    <source>
        <dbReference type="EMBL" id="OAB47016.1"/>
    </source>
</evidence>
<dbReference type="OrthoDB" id="183314at2"/>
<keyword evidence="2" id="KW-0808">Transferase</keyword>
<dbReference type="Pfam" id="PF00535">
    <property type="entry name" value="Glycos_transf_2"/>
    <property type="match status" value="1"/>
</dbReference>
<dbReference type="Proteomes" id="UP000077355">
    <property type="component" value="Unassembled WGS sequence"/>
</dbReference>
<reference evidence="2 3" key="1">
    <citation type="submission" date="2016-03" db="EMBL/GenBank/DDBJ databases">
        <title>Draft genome sequence of Paenibacillus antarcticus CECT 5836.</title>
        <authorList>
            <person name="Shin S.-K."/>
            <person name="Yi H."/>
        </authorList>
    </citation>
    <scope>NUCLEOTIDE SEQUENCE [LARGE SCALE GENOMIC DNA]</scope>
    <source>
        <strain evidence="2 3">CECT 5836</strain>
    </source>
</reference>
<protein>
    <submittedName>
        <fullName evidence="2">Glycosyl transferase family 2</fullName>
    </submittedName>
</protein>
<dbReference type="AlphaFoldDB" id="A0A168PS12"/>
<dbReference type="PANTHER" id="PTHR43630:SF2">
    <property type="entry name" value="GLYCOSYLTRANSFERASE"/>
    <property type="match status" value="1"/>
</dbReference>
<organism evidence="2 3">
    <name type="scientific">Paenibacillus antarcticus</name>
    <dbReference type="NCBI Taxonomy" id="253703"/>
    <lineage>
        <taxon>Bacteria</taxon>
        <taxon>Bacillati</taxon>
        <taxon>Bacillota</taxon>
        <taxon>Bacilli</taxon>
        <taxon>Bacillales</taxon>
        <taxon>Paenibacillaceae</taxon>
        <taxon>Paenibacillus</taxon>
    </lineage>
</organism>
<feature type="domain" description="Glycosyltransferase 2-like" evidence="1">
    <location>
        <begin position="20"/>
        <end position="154"/>
    </location>
</feature>
<keyword evidence="3" id="KW-1185">Reference proteome</keyword>
<dbReference type="Gene3D" id="3.90.550.10">
    <property type="entry name" value="Spore Coat Polysaccharide Biosynthesis Protein SpsA, Chain A"/>
    <property type="match status" value="1"/>
</dbReference>
<comment type="caution">
    <text evidence="2">The sequence shown here is derived from an EMBL/GenBank/DDBJ whole genome shotgun (WGS) entry which is preliminary data.</text>
</comment>
<evidence type="ECO:0000313" key="3">
    <source>
        <dbReference type="Proteomes" id="UP000077355"/>
    </source>
</evidence>
<dbReference type="PANTHER" id="PTHR43630">
    <property type="entry name" value="POLY-BETA-1,6-N-ACETYL-D-GLUCOSAMINE SYNTHASE"/>
    <property type="match status" value="1"/>
</dbReference>